<accession>A0A0C2FIV4</accession>
<proteinExistence type="predicted"/>
<feature type="domain" description="HTH myb-type" evidence="3">
    <location>
        <begin position="145"/>
        <end position="191"/>
    </location>
</feature>
<dbReference type="PROSITE" id="PS51294">
    <property type="entry name" value="HTH_MYB"/>
    <property type="match status" value="1"/>
</dbReference>
<dbReference type="RefSeq" id="XP_040619083.1">
    <property type="nucleotide sequence ID" value="XM_040760019.1"/>
</dbReference>
<dbReference type="EMBL" id="AWTV01000007">
    <property type="protein sequence ID" value="KIH91073.1"/>
    <property type="molecule type" value="Genomic_DNA"/>
</dbReference>
<comment type="caution">
    <text evidence="4">The sequence shown here is derived from an EMBL/GenBank/DDBJ whole genome shotgun (WGS) entry which is preliminary data.</text>
</comment>
<reference evidence="4 5" key="1">
    <citation type="journal article" date="2014" name="BMC Genomics">
        <title>Comparative genomics of the major fungal agents of human and animal Sporotrichosis: Sporothrix schenckii and Sporothrix brasiliensis.</title>
        <authorList>
            <person name="Teixeira M.M."/>
            <person name="de Almeida L.G."/>
            <person name="Kubitschek-Barreira P."/>
            <person name="Alves F.L."/>
            <person name="Kioshima E.S."/>
            <person name="Abadio A.K."/>
            <person name="Fernandes L."/>
            <person name="Derengowski L.S."/>
            <person name="Ferreira K.S."/>
            <person name="Souza R.C."/>
            <person name="Ruiz J.C."/>
            <person name="de Andrade N.C."/>
            <person name="Paes H.C."/>
            <person name="Nicola A.M."/>
            <person name="Albuquerque P."/>
            <person name="Gerber A.L."/>
            <person name="Martins V.P."/>
            <person name="Peconick L.D."/>
            <person name="Neto A.V."/>
            <person name="Chaucanez C.B."/>
            <person name="Silva P.A."/>
            <person name="Cunha O.L."/>
            <person name="de Oliveira F.F."/>
            <person name="dos Santos T.C."/>
            <person name="Barros A.L."/>
            <person name="Soares M.A."/>
            <person name="de Oliveira L.M."/>
            <person name="Marini M.M."/>
            <person name="Villalobos-Duno H."/>
            <person name="Cunha M.M."/>
            <person name="de Hoog S."/>
            <person name="da Silveira J.F."/>
            <person name="Henrissat B."/>
            <person name="Nino-Vega G.A."/>
            <person name="Cisalpino P.S."/>
            <person name="Mora-Montes H.M."/>
            <person name="Almeida S.R."/>
            <person name="Stajich J.E."/>
            <person name="Lopes-Bezerra L.M."/>
            <person name="Vasconcelos A.T."/>
            <person name="Felipe M.S."/>
        </authorList>
    </citation>
    <scope>NUCLEOTIDE SEQUENCE [LARGE SCALE GENOMIC DNA]</scope>
    <source>
        <strain evidence="4 5">5110</strain>
    </source>
</reference>
<protein>
    <submittedName>
        <fullName evidence="4">Myb, DNA-binding protein</fullName>
    </submittedName>
</protein>
<dbReference type="Pfam" id="PF13921">
    <property type="entry name" value="Myb_DNA-bind_6"/>
    <property type="match status" value="1"/>
</dbReference>
<dbReference type="Proteomes" id="UP000031575">
    <property type="component" value="Unassembled WGS sequence"/>
</dbReference>
<evidence type="ECO:0000259" key="3">
    <source>
        <dbReference type="PROSITE" id="PS51294"/>
    </source>
</evidence>
<dbReference type="GO" id="GO:0003677">
    <property type="term" value="F:DNA binding"/>
    <property type="evidence" value="ECO:0007669"/>
    <property type="project" value="UniProtKB-KW"/>
</dbReference>
<dbReference type="SUPFAM" id="SSF46689">
    <property type="entry name" value="Homeodomain-like"/>
    <property type="match status" value="1"/>
</dbReference>
<feature type="compositionally biased region" description="Gly residues" evidence="1">
    <location>
        <begin position="301"/>
        <end position="312"/>
    </location>
</feature>
<keyword evidence="4" id="KW-0238">DNA-binding</keyword>
<gene>
    <name evidence="4" type="ORF">SPBR_01709</name>
</gene>
<dbReference type="SMART" id="SM00717">
    <property type="entry name" value="SANT"/>
    <property type="match status" value="1"/>
</dbReference>
<feature type="region of interest" description="Disordered" evidence="1">
    <location>
        <begin position="301"/>
        <end position="397"/>
    </location>
</feature>
<feature type="region of interest" description="Disordered" evidence="1">
    <location>
        <begin position="424"/>
        <end position="463"/>
    </location>
</feature>
<evidence type="ECO:0000259" key="2">
    <source>
        <dbReference type="PROSITE" id="PS50090"/>
    </source>
</evidence>
<dbReference type="PROSITE" id="PS50090">
    <property type="entry name" value="MYB_LIKE"/>
    <property type="match status" value="1"/>
</dbReference>
<organism evidence="4 5">
    <name type="scientific">Sporothrix brasiliensis 5110</name>
    <dbReference type="NCBI Taxonomy" id="1398154"/>
    <lineage>
        <taxon>Eukaryota</taxon>
        <taxon>Fungi</taxon>
        <taxon>Dikarya</taxon>
        <taxon>Ascomycota</taxon>
        <taxon>Pezizomycotina</taxon>
        <taxon>Sordariomycetes</taxon>
        <taxon>Sordariomycetidae</taxon>
        <taxon>Ophiostomatales</taxon>
        <taxon>Ophiostomataceae</taxon>
        <taxon>Sporothrix</taxon>
    </lineage>
</organism>
<evidence type="ECO:0000313" key="5">
    <source>
        <dbReference type="Proteomes" id="UP000031575"/>
    </source>
</evidence>
<feature type="domain" description="Myb-like" evidence="2">
    <location>
        <begin position="138"/>
        <end position="187"/>
    </location>
</feature>
<dbReference type="Gene3D" id="1.10.10.60">
    <property type="entry name" value="Homeodomain-like"/>
    <property type="match status" value="1"/>
</dbReference>
<dbReference type="HOGENOM" id="CLU_052843_0_0_1"/>
<feature type="compositionally biased region" description="Basic residues" evidence="1">
    <location>
        <begin position="357"/>
        <end position="369"/>
    </location>
</feature>
<dbReference type="GeneID" id="63674940"/>
<feature type="compositionally biased region" description="Low complexity" evidence="1">
    <location>
        <begin position="93"/>
        <end position="127"/>
    </location>
</feature>
<dbReference type="InterPro" id="IPR009057">
    <property type="entry name" value="Homeodomain-like_sf"/>
</dbReference>
<dbReference type="VEuPathDB" id="FungiDB:SPBR_01709"/>
<dbReference type="AlphaFoldDB" id="A0A0C2FIV4"/>
<evidence type="ECO:0000256" key="1">
    <source>
        <dbReference type="SAM" id="MobiDB-lite"/>
    </source>
</evidence>
<dbReference type="OrthoDB" id="4151352at2759"/>
<dbReference type="CDD" id="cd00167">
    <property type="entry name" value="SANT"/>
    <property type="match status" value="1"/>
</dbReference>
<feature type="compositionally biased region" description="Low complexity" evidence="1">
    <location>
        <begin position="1"/>
        <end position="21"/>
    </location>
</feature>
<sequence>MSRLSRTSSASSESYTAIPSSLESHHHQAGMPSYYHHGRIGSLSGPGVASTNGAVGYYDQLPEGVSTSTAGTLGSNAMAAVASYQQQEPFAVGPPLTLGGNLPGTVVTSNGRRMSRSGARSASANFSVQPTATGGGGSGRASSSAWTPQDDDALLQARARGENWSQIQIQFPGKTPNACRKRHERLMERRNATNDFDARKMEQLAREYMHMRREMWTPLAQRTGEKWTTVEQKCMNAGLKNLQGVSRSSSRRLRIEQGYVGVGGLPAYAGDENLLGTSMVVGSNGHAHLVAGSGVDGVGGGGGGDGGAGGGDNLIDGHGSPGGSTGSNVGAGNRSVSGGSNSSTVSVQTTHHMQAPSRRHAHSHSHSHSYSHLQVPSSAGSPGAVPQQEVGSPGATYPDYYTTATSTGFSAGAGTIPSTGSGAAMVSPYMGHHQHHGHPGQQPAHHSHRLSPDMGIDALLHRR</sequence>
<feature type="region of interest" description="Disordered" evidence="1">
    <location>
        <begin position="92"/>
        <end position="148"/>
    </location>
</feature>
<name>A0A0C2FIV4_9PEZI</name>
<dbReference type="InterPro" id="IPR001005">
    <property type="entry name" value="SANT/Myb"/>
</dbReference>
<feature type="compositionally biased region" description="Low complexity" evidence="1">
    <location>
        <begin position="326"/>
        <end position="347"/>
    </location>
</feature>
<keyword evidence="5" id="KW-1185">Reference proteome</keyword>
<dbReference type="InterPro" id="IPR017930">
    <property type="entry name" value="Myb_dom"/>
</dbReference>
<feature type="region of interest" description="Disordered" evidence="1">
    <location>
        <begin position="1"/>
        <end position="30"/>
    </location>
</feature>
<evidence type="ECO:0000313" key="4">
    <source>
        <dbReference type="EMBL" id="KIH91073.1"/>
    </source>
</evidence>